<proteinExistence type="predicted"/>
<protein>
    <submittedName>
        <fullName evidence="2">Uncharacterized protein</fullName>
    </submittedName>
</protein>
<name>A0AAW0QNB4_9PEZI</name>
<dbReference type="AlphaFoldDB" id="A0AAW0QNB4"/>
<organism evidence="2 3">
    <name type="scientific">Apiospora kogelbergensis</name>
    <dbReference type="NCBI Taxonomy" id="1337665"/>
    <lineage>
        <taxon>Eukaryota</taxon>
        <taxon>Fungi</taxon>
        <taxon>Dikarya</taxon>
        <taxon>Ascomycota</taxon>
        <taxon>Pezizomycotina</taxon>
        <taxon>Sordariomycetes</taxon>
        <taxon>Xylariomycetidae</taxon>
        <taxon>Amphisphaeriales</taxon>
        <taxon>Apiosporaceae</taxon>
        <taxon>Apiospora</taxon>
    </lineage>
</organism>
<sequence>MAAEAGPLVLTPGSAIVTNPSGPEIIQKRTEGDWPADVEKVPIPAFDTGVFITELVNEDLLPKKFAQPLTAEERSAVQDNPEVLLEKAKLDDNRPDRLDEGTYRGTQLALTKIYDLIEKK</sequence>
<dbReference type="EMBL" id="JAQQWP010000007">
    <property type="protein sequence ID" value="KAK8109483.1"/>
    <property type="molecule type" value="Genomic_DNA"/>
</dbReference>
<evidence type="ECO:0000313" key="3">
    <source>
        <dbReference type="Proteomes" id="UP001392437"/>
    </source>
</evidence>
<keyword evidence="3" id="KW-1185">Reference proteome</keyword>
<accession>A0AAW0QNB4</accession>
<comment type="caution">
    <text evidence="2">The sequence shown here is derived from an EMBL/GenBank/DDBJ whole genome shotgun (WGS) entry which is preliminary data.</text>
</comment>
<dbReference type="Proteomes" id="UP001392437">
    <property type="component" value="Unassembled WGS sequence"/>
</dbReference>
<feature type="region of interest" description="Disordered" evidence="1">
    <location>
        <begin position="1"/>
        <end position="33"/>
    </location>
</feature>
<evidence type="ECO:0000256" key="1">
    <source>
        <dbReference type="SAM" id="MobiDB-lite"/>
    </source>
</evidence>
<evidence type="ECO:0000313" key="2">
    <source>
        <dbReference type="EMBL" id="KAK8109483.1"/>
    </source>
</evidence>
<reference evidence="2 3" key="1">
    <citation type="submission" date="2023-01" db="EMBL/GenBank/DDBJ databases">
        <title>Analysis of 21 Apiospora genomes using comparative genomics revels a genus with tremendous synthesis potential of carbohydrate active enzymes and secondary metabolites.</title>
        <authorList>
            <person name="Sorensen T."/>
        </authorList>
    </citation>
    <scope>NUCLEOTIDE SEQUENCE [LARGE SCALE GENOMIC DNA]</scope>
    <source>
        <strain evidence="2 3">CBS 117206</strain>
    </source>
</reference>
<gene>
    <name evidence="2" type="ORF">PG999_007620</name>
</gene>